<dbReference type="Gene3D" id="2.180.10.10">
    <property type="entry name" value="RHS repeat-associated core"/>
    <property type="match status" value="1"/>
</dbReference>
<proteinExistence type="predicted"/>
<dbReference type="PANTHER" id="PTHR32305">
    <property type="match status" value="1"/>
</dbReference>
<dbReference type="InterPro" id="IPR001826">
    <property type="entry name" value="RHS"/>
</dbReference>
<accession>A0A2R4C9D1</accession>
<keyword evidence="4" id="KW-1185">Reference proteome</keyword>
<feature type="region of interest" description="Disordered" evidence="1">
    <location>
        <begin position="289"/>
        <end position="310"/>
    </location>
</feature>
<dbReference type="PANTHER" id="PTHR32305:SF15">
    <property type="entry name" value="PROTEIN RHSA-RELATED"/>
    <property type="match status" value="1"/>
</dbReference>
<dbReference type="Proteomes" id="UP000240505">
    <property type="component" value="Chromosome"/>
</dbReference>
<dbReference type="Pfam" id="PF03527">
    <property type="entry name" value="RHS"/>
    <property type="match status" value="1"/>
</dbReference>
<dbReference type="KEGG" id="masz:C9I28_11425"/>
<dbReference type="InterPro" id="IPR022385">
    <property type="entry name" value="Rhs_assc_core"/>
</dbReference>
<dbReference type="EMBL" id="CP028324">
    <property type="protein sequence ID" value="AVR96249.1"/>
    <property type="molecule type" value="Genomic_DNA"/>
</dbReference>
<dbReference type="PRINTS" id="PR00394">
    <property type="entry name" value="RHSPROTEIN"/>
</dbReference>
<reference evidence="3 4" key="1">
    <citation type="submission" date="2018-03" db="EMBL/GenBank/DDBJ databases">
        <title>Massilia armeniaca sp. nov., isolated from desert soil.</title>
        <authorList>
            <person name="Huang H."/>
            <person name="Ren M."/>
        </authorList>
    </citation>
    <scope>NUCLEOTIDE SEQUENCE [LARGE SCALE GENOMIC DNA]</scope>
    <source>
        <strain evidence="3 4">ZMN-3</strain>
    </source>
</reference>
<evidence type="ECO:0000313" key="3">
    <source>
        <dbReference type="EMBL" id="AVR96249.1"/>
    </source>
</evidence>
<evidence type="ECO:0000259" key="2">
    <source>
        <dbReference type="Pfam" id="PF03527"/>
    </source>
</evidence>
<dbReference type="OrthoDB" id="3078518at2"/>
<evidence type="ECO:0000256" key="1">
    <source>
        <dbReference type="SAM" id="MobiDB-lite"/>
    </source>
</evidence>
<protein>
    <submittedName>
        <fullName evidence="3">RHS protein</fullName>
    </submittedName>
</protein>
<organism evidence="3 4">
    <name type="scientific">Pseudoduganella armeniaca</name>
    <dbReference type="NCBI Taxonomy" id="2072590"/>
    <lineage>
        <taxon>Bacteria</taxon>
        <taxon>Pseudomonadati</taxon>
        <taxon>Pseudomonadota</taxon>
        <taxon>Betaproteobacteria</taxon>
        <taxon>Burkholderiales</taxon>
        <taxon>Oxalobacteraceae</taxon>
        <taxon>Telluria group</taxon>
        <taxon>Pseudoduganella</taxon>
    </lineage>
</organism>
<dbReference type="InterPro" id="IPR050708">
    <property type="entry name" value="T6SS_VgrG/RHS"/>
</dbReference>
<name>A0A2R4C9D1_9BURK</name>
<sequence>MGKQPRAGPRSAERTVHYLYERDSFVPLMQATRSQALQLPPTTDVKALMAANYGKYDIALDPLWNGEYEQEAALFSEDEIAFYQCDQLGAPQELTDCDGKVAWSAQYKAWGQAKQAISDAACRAGMWNPIRFQGQYEDAETGLFYNRYRYYDPSTARFLSQDPIGLDGGANLYQYAPNPTAWIDPLGLARCGSAAATLKRLKGMNISRIEQAIANEGFSKTKDNGKNATWIHADGSQIRIHKYGDQSNVDKNGNLKKKSGLNAHVHKEDPCGNPLDDYGLVNMNKDDNHIGIKNPKDYTTVRGRPHGSGS</sequence>
<feature type="domain" description="RHS protein conserved region" evidence="2">
    <location>
        <begin position="80"/>
        <end position="113"/>
    </location>
</feature>
<dbReference type="NCBIfam" id="TIGR03696">
    <property type="entry name" value="Rhs_assc_core"/>
    <property type="match status" value="1"/>
</dbReference>
<evidence type="ECO:0000313" key="4">
    <source>
        <dbReference type="Proteomes" id="UP000240505"/>
    </source>
</evidence>
<dbReference type="AlphaFoldDB" id="A0A2R4C9D1"/>
<gene>
    <name evidence="3" type="ORF">C9I28_11425</name>
</gene>